<keyword evidence="3" id="KW-1185">Reference proteome</keyword>
<accession>A0AAV4UIE3</accession>
<evidence type="ECO:0000313" key="3">
    <source>
        <dbReference type="Proteomes" id="UP001054837"/>
    </source>
</evidence>
<protein>
    <recommendedName>
        <fullName evidence="1">Fibronectin type-III domain-containing protein</fullName>
    </recommendedName>
</protein>
<proteinExistence type="predicted"/>
<dbReference type="InterPro" id="IPR003961">
    <property type="entry name" value="FN3_dom"/>
</dbReference>
<evidence type="ECO:0000313" key="2">
    <source>
        <dbReference type="EMBL" id="GIY57470.1"/>
    </source>
</evidence>
<dbReference type="SUPFAM" id="SSF49265">
    <property type="entry name" value="Fibronectin type III"/>
    <property type="match status" value="1"/>
</dbReference>
<dbReference type="InterPro" id="IPR013783">
    <property type="entry name" value="Ig-like_fold"/>
</dbReference>
<evidence type="ECO:0000259" key="1">
    <source>
        <dbReference type="PROSITE" id="PS50853"/>
    </source>
</evidence>
<dbReference type="CDD" id="cd00063">
    <property type="entry name" value="FN3"/>
    <property type="match status" value="1"/>
</dbReference>
<dbReference type="Proteomes" id="UP001054837">
    <property type="component" value="Unassembled WGS sequence"/>
</dbReference>
<name>A0AAV4UIE3_9ARAC</name>
<dbReference type="AlphaFoldDB" id="A0AAV4UIE3"/>
<dbReference type="PROSITE" id="PS50853">
    <property type="entry name" value="FN3"/>
    <property type="match status" value="1"/>
</dbReference>
<dbReference type="EMBL" id="BPLQ01011339">
    <property type="protein sequence ID" value="GIY57470.1"/>
    <property type="molecule type" value="Genomic_DNA"/>
</dbReference>
<sequence>MQNPGIIRQLRILYKNDVCNYLKWKPPGNPAMVKGYVIEARRGEDEDWEELVNMSKPIVQVKICGSKHVGKQFRIRSYNEHGIGAPSQPVQSLRNLTKGKGAFDICVSLYL</sequence>
<dbReference type="Gene3D" id="2.60.40.10">
    <property type="entry name" value="Immunoglobulins"/>
    <property type="match status" value="1"/>
</dbReference>
<feature type="domain" description="Fibronectin type-III" evidence="1">
    <location>
        <begin position="6"/>
        <end position="100"/>
    </location>
</feature>
<reference evidence="2 3" key="1">
    <citation type="submission" date="2021-06" db="EMBL/GenBank/DDBJ databases">
        <title>Caerostris darwini draft genome.</title>
        <authorList>
            <person name="Kono N."/>
            <person name="Arakawa K."/>
        </authorList>
    </citation>
    <scope>NUCLEOTIDE SEQUENCE [LARGE SCALE GENOMIC DNA]</scope>
</reference>
<organism evidence="2 3">
    <name type="scientific">Caerostris darwini</name>
    <dbReference type="NCBI Taxonomy" id="1538125"/>
    <lineage>
        <taxon>Eukaryota</taxon>
        <taxon>Metazoa</taxon>
        <taxon>Ecdysozoa</taxon>
        <taxon>Arthropoda</taxon>
        <taxon>Chelicerata</taxon>
        <taxon>Arachnida</taxon>
        <taxon>Araneae</taxon>
        <taxon>Araneomorphae</taxon>
        <taxon>Entelegynae</taxon>
        <taxon>Araneoidea</taxon>
        <taxon>Araneidae</taxon>
        <taxon>Caerostris</taxon>
    </lineage>
</organism>
<comment type="caution">
    <text evidence="2">The sequence shown here is derived from an EMBL/GenBank/DDBJ whole genome shotgun (WGS) entry which is preliminary data.</text>
</comment>
<gene>
    <name evidence="2" type="primary">AVEN_86498_1</name>
    <name evidence="2" type="ORF">CDAR_376041</name>
</gene>
<dbReference type="InterPro" id="IPR036116">
    <property type="entry name" value="FN3_sf"/>
</dbReference>